<keyword evidence="1" id="KW-0328">Glycosyltransferase</keyword>
<feature type="region of interest" description="Disordered" evidence="3">
    <location>
        <begin position="380"/>
        <end position="399"/>
    </location>
</feature>
<dbReference type="Gene3D" id="3.40.50.2000">
    <property type="entry name" value="Glycogen Phosphorylase B"/>
    <property type="match status" value="2"/>
</dbReference>
<feature type="compositionally biased region" description="Basic and acidic residues" evidence="3">
    <location>
        <begin position="382"/>
        <end position="399"/>
    </location>
</feature>
<evidence type="ECO:0000256" key="2">
    <source>
        <dbReference type="ARBA" id="ARBA00022679"/>
    </source>
</evidence>
<protein>
    <submittedName>
        <fullName evidence="5">Glycosyltransferase involved in cell wall bisynthesis</fullName>
    </submittedName>
</protein>
<accession>A0ABT1JBC6</accession>
<name>A0ABT1JBC6_ACTCY</name>
<dbReference type="Pfam" id="PF13579">
    <property type="entry name" value="Glyco_trans_4_4"/>
    <property type="match status" value="1"/>
</dbReference>
<evidence type="ECO:0000256" key="3">
    <source>
        <dbReference type="SAM" id="MobiDB-lite"/>
    </source>
</evidence>
<evidence type="ECO:0000313" key="6">
    <source>
        <dbReference type="Proteomes" id="UP000791080"/>
    </source>
</evidence>
<dbReference type="PANTHER" id="PTHR12526">
    <property type="entry name" value="GLYCOSYLTRANSFERASE"/>
    <property type="match status" value="1"/>
</dbReference>
<dbReference type="RefSeq" id="WP_026418668.1">
    <property type="nucleotide sequence ID" value="NZ_AUBJ02000001.1"/>
</dbReference>
<gene>
    <name evidence="5" type="ORF">G443_000067</name>
</gene>
<dbReference type="Pfam" id="PF13692">
    <property type="entry name" value="Glyco_trans_1_4"/>
    <property type="match status" value="1"/>
</dbReference>
<dbReference type="CDD" id="cd03801">
    <property type="entry name" value="GT4_PimA-like"/>
    <property type="match status" value="1"/>
</dbReference>
<comment type="caution">
    <text evidence="5">The sequence shown here is derived from an EMBL/GenBank/DDBJ whole genome shotgun (WGS) entry which is preliminary data.</text>
</comment>
<dbReference type="SUPFAM" id="SSF53756">
    <property type="entry name" value="UDP-Glycosyltransferase/glycogen phosphorylase"/>
    <property type="match status" value="1"/>
</dbReference>
<evidence type="ECO:0000256" key="1">
    <source>
        <dbReference type="ARBA" id="ARBA00022676"/>
    </source>
</evidence>
<feature type="domain" description="Glycosyltransferase subfamily 4-like N-terminal" evidence="4">
    <location>
        <begin position="26"/>
        <end position="183"/>
    </location>
</feature>
<organism evidence="5 6">
    <name type="scientific">Actinoalloteichus caeruleus DSM 43889</name>
    <dbReference type="NCBI Taxonomy" id="1120930"/>
    <lineage>
        <taxon>Bacteria</taxon>
        <taxon>Bacillati</taxon>
        <taxon>Actinomycetota</taxon>
        <taxon>Actinomycetes</taxon>
        <taxon>Pseudonocardiales</taxon>
        <taxon>Pseudonocardiaceae</taxon>
        <taxon>Actinoalloteichus</taxon>
        <taxon>Actinoalloteichus cyanogriseus</taxon>
    </lineage>
</organism>
<sequence>MTSAPSPAVDYDLCVAVNYYAPYVSGLTEVARVVAEGLAERGWRVAVVAARHDPALPTRERLGGVDVHRTPVVATVGRGTVSPSFASTVRRVARRSRVLHLHLPMLESAAVLVPRLRVPVVSTYHIDLWLPPGLVNRIATGVVRRSVRTALRRSTAVVVNSEDQARHSEQWPTLTDARLTAIPAPCLDRSGGEPGYRETTGPHIGFLGRMVPDKGLEYLVRAFGEIEDPDARLLLGGDYETVAGGSVIGMVRAAAARDDRIRVLGLLRGREINDFYSSVDVFALPSVAESFGIAQAEAMMCGVPSVTTDLPGGRFPVLATGMGEIVPPRDVPALRDALRSTLTWDTAIREAGRDRARQEFGVESCLDRYENLFRSLLPPAVEGRREPPAHQADRHETRS</sequence>
<proteinExistence type="predicted"/>
<dbReference type="EMBL" id="AUBJ02000001">
    <property type="protein sequence ID" value="MCP2329797.1"/>
    <property type="molecule type" value="Genomic_DNA"/>
</dbReference>
<evidence type="ECO:0000259" key="4">
    <source>
        <dbReference type="Pfam" id="PF13579"/>
    </source>
</evidence>
<reference evidence="5 6" key="1">
    <citation type="submission" date="2022-06" db="EMBL/GenBank/DDBJ databases">
        <title>Genomic Encyclopedia of Type Strains, Phase I: the one thousand microbial genomes (KMG-I) project.</title>
        <authorList>
            <person name="Kyrpides N."/>
        </authorList>
    </citation>
    <scope>NUCLEOTIDE SEQUENCE [LARGE SCALE GENOMIC DNA]</scope>
    <source>
        <strain evidence="5 6">DSM 43889</strain>
    </source>
</reference>
<keyword evidence="2" id="KW-0808">Transferase</keyword>
<dbReference type="Proteomes" id="UP000791080">
    <property type="component" value="Unassembled WGS sequence"/>
</dbReference>
<dbReference type="InterPro" id="IPR028098">
    <property type="entry name" value="Glyco_trans_4-like_N"/>
</dbReference>
<evidence type="ECO:0000313" key="5">
    <source>
        <dbReference type="EMBL" id="MCP2329797.1"/>
    </source>
</evidence>
<keyword evidence="6" id="KW-1185">Reference proteome</keyword>